<dbReference type="Gene3D" id="3.30.300.30">
    <property type="match status" value="1"/>
</dbReference>
<dbReference type="AlphaFoldDB" id="A0A2G5H7R5"/>
<dbReference type="Proteomes" id="UP000230605">
    <property type="component" value="Chromosome 5"/>
</dbReference>
<keyword evidence="1" id="KW-0596">Phosphopantetheine</keyword>
<evidence type="ECO:0000259" key="5">
    <source>
        <dbReference type="PROSITE" id="PS50075"/>
    </source>
</evidence>
<reference evidence="7 9" key="2">
    <citation type="submission" date="2023-09" db="EMBL/GenBank/DDBJ databases">
        <title>Complete-Gapless Cercospora beticola genome.</title>
        <authorList>
            <person name="Wyatt N.A."/>
            <person name="Spanner R.E."/>
            <person name="Bolton M.D."/>
        </authorList>
    </citation>
    <scope>NUCLEOTIDE SEQUENCE [LARGE SCALE GENOMIC DNA]</scope>
    <source>
        <strain evidence="7">Cb09-40</strain>
    </source>
</reference>
<dbReference type="Gene3D" id="3.30.559.30">
    <property type="entry name" value="Nonribosomal peptide synthetase, condensation domain"/>
    <property type="match status" value="1"/>
</dbReference>
<dbReference type="InterPro" id="IPR036736">
    <property type="entry name" value="ACP-like_sf"/>
</dbReference>
<reference evidence="6 8" key="1">
    <citation type="submission" date="2015-10" db="EMBL/GenBank/DDBJ databases">
        <title>The cercosporin biosynthetic gene cluster was horizontally transferred to several fungal lineages and shown to be expanded in Cercospora beticola based on microsynteny with recipient genomes.</title>
        <authorList>
            <person name="De Jonge R."/>
            <person name="Ebert M.K."/>
            <person name="Suttle J.C."/>
            <person name="Jurick Ii W.M."/>
            <person name="Secor G.A."/>
            <person name="Thomma B.P."/>
            <person name="Van De Peer Y."/>
            <person name="Bolton M.D."/>
        </authorList>
    </citation>
    <scope>NUCLEOTIDE SEQUENCE [LARGE SCALE GENOMIC DNA]</scope>
    <source>
        <strain evidence="6 8">09-40</strain>
    </source>
</reference>
<dbReference type="Pfam" id="PF00550">
    <property type="entry name" value="PP-binding"/>
    <property type="match status" value="1"/>
</dbReference>
<dbReference type="InterPro" id="IPR042099">
    <property type="entry name" value="ANL_N_sf"/>
</dbReference>
<evidence type="ECO:0000313" key="7">
    <source>
        <dbReference type="EMBL" id="WPB03019.1"/>
    </source>
</evidence>
<dbReference type="PANTHER" id="PTHR45527">
    <property type="entry name" value="NONRIBOSOMAL PEPTIDE SYNTHETASE"/>
    <property type="match status" value="1"/>
</dbReference>
<evidence type="ECO:0000256" key="3">
    <source>
        <dbReference type="ARBA" id="ARBA00022598"/>
    </source>
</evidence>
<dbReference type="PROSITE" id="PS00455">
    <property type="entry name" value="AMP_BINDING"/>
    <property type="match status" value="1"/>
</dbReference>
<dbReference type="InterPro" id="IPR045851">
    <property type="entry name" value="AMP-bd_C_sf"/>
</dbReference>
<dbReference type="InterPro" id="IPR006162">
    <property type="entry name" value="Ppantetheine_attach_site"/>
</dbReference>
<feature type="domain" description="Carrier" evidence="5">
    <location>
        <begin position="744"/>
        <end position="820"/>
    </location>
</feature>
<dbReference type="GO" id="GO:0043041">
    <property type="term" value="P:amino acid activation for nonribosomal peptide biosynthetic process"/>
    <property type="evidence" value="ECO:0007669"/>
    <property type="project" value="TreeGrafter"/>
</dbReference>
<protein>
    <submittedName>
        <fullName evidence="6">Nonribosomal peptide synthetase 12</fullName>
    </submittedName>
</protein>
<dbReference type="EMBL" id="CP134188">
    <property type="protein sequence ID" value="WPB03019.1"/>
    <property type="molecule type" value="Genomic_DNA"/>
</dbReference>
<dbReference type="GO" id="GO:0044550">
    <property type="term" value="P:secondary metabolite biosynthetic process"/>
    <property type="evidence" value="ECO:0007669"/>
    <property type="project" value="TreeGrafter"/>
</dbReference>
<dbReference type="PANTHER" id="PTHR45527:SF12">
    <property type="entry name" value="NONRIBOSOMAL PEPTIDE SYNTHETASE IVOA"/>
    <property type="match status" value="1"/>
</dbReference>
<accession>A0A2G5H7R5</accession>
<evidence type="ECO:0000313" key="8">
    <source>
        <dbReference type="Proteomes" id="UP000230605"/>
    </source>
</evidence>
<dbReference type="GO" id="GO:0005737">
    <property type="term" value="C:cytoplasm"/>
    <property type="evidence" value="ECO:0007669"/>
    <property type="project" value="TreeGrafter"/>
</dbReference>
<evidence type="ECO:0000313" key="6">
    <source>
        <dbReference type="EMBL" id="PIA88574.1"/>
    </source>
</evidence>
<evidence type="ECO:0000256" key="2">
    <source>
        <dbReference type="ARBA" id="ARBA00022553"/>
    </source>
</evidence>
<dbReference type="GO" id="GO:0031177">
    <property type="term" value="F:phosphopantetheine binding"/>
    <property type="evidence" value="ECO:0007669"/>
    <property type="project" value="TreeGrafter"/>
</dbReference>
<dbReference type="GO" id="GO:0016874">
    <property type="term" value="F:ligase activity"/>
    <property type="evidence" value="ECO:0007669"/>
    <property type="project" value="UniProtKB-KW"/>
</dbReference>
<dbReference type="Gene3D" id="3.40.50.12780">
    <property type="entry name" value="N-terminal domain of ligase-like"/>
    <property type="match status" value="1"/>
</dbReference>
<organism evidence="6 8">
    <name type="scientific">Cercospora beticola</name>
    <name type="common">Sugarbeet leaf spot fungus</name>
    <dbReference type="NCBI Taxonomy" id="122368"/>
    <lineage>
        <taxon>Eukaryota</taxon>
        <taxon>Fungi</taxon>
        <taxon>Dikarya</taxon>
        <taxon>Ascomycota</taxon>
        <taxon>Pezizomycotina</taxon>
        <taxon>Dothideomycetes</taxon>
        <taxon>Dothideomycetidae</taxon>
        <taxon>Mycosphaerellales</taxon>
        <taxon>Mycosphaerellaceae</taxon>
        <taxon>Cercospora</taxon>
    </lineage>
</organism>
<proteinExistence type="predicted"/>
<dbReference type="Gene3D" id="3.30.559.10">
    <property type="entry name" value="Chloramphenicol acetyltransferase-like domain"/>
    <property type="match status" value="1"/>
</dbReference>
<gene>
    <name evidence="6" type="ORF">CB0940_07094</name>
    <name evidence="7" type="ORF">RHO25_007655</name>
</gene>
<dbReference type="InterPro" id="IPR009081">
    <property type="entry name" value="PP-bd_ACP"/>
</dbReference>
<dbReference type="PROSITE" id="PS50075">
    <property type="entry name" value="CARRIER"/>
    <property type="match status" value="1"/>
</dbReference>
<feature type="region of interest" description="Disordered" evidence="4">
    <location>
        <begin position="718"/>
        <end position="748"/>
    </location>
</feature>
<evidence type="ECO:0000256" key="1">
    <source>
        <dbReference type="ARBA" id="ARBA00022450"/>
    </source>
</evidence>
<dbReference type="EMBL" id="LKMD01000108">
    <property type="protein sequence ID" value="PIA88574.1"/>
    <property type="molecule type" value="Genomic_DNA"/>
</dbReference>
<dbReference type="InterPro" id="IPR023213">
    <property type="entry name" value="CAT-like_dom_sf"/>
</dbReference>
<dbReference type="Pfam" id="PF00668">
    <property type="entry name" value="Condensation"/>
    <property type="match status" value="1"/>
</dbReference>
<dbReference type="OrthoDB" id="3642034at2759"/>
<evidence type="ECO:0000256" key="4">
    <source>
        <dbReference type="SAM" id="MobiDB-lite"/>
    </source>
</evidence>
<dbReference type="InterPro" id="IPR000873">
    <property type="entry name" value="AMP-dep_synth/lig_dom"/>
</dbReference>
<dbReference type="InterPro" id="IPR001242">
    <property type="entry name" value="Condensation_dom"/>
</dbReference>
<keyword evidence="3" id="KW-0436">Ligase</keyword>
<name>A0A2G5H7R5_CERBT</name>
<dbReference type="InterPro" id="IPR020845">
    <property type="entry name" value="AMP-binding_CS"/>
</dbReference>
<dbReference type="SUPFAM" id="SSF52777">
    <property type="entry name" value="CoA-dependent acyltransferases"/>
    <property type="match status" value="2"/>
</dbReference>
<sequence length="1264" mass="139469">MKMDSLTTFPIQADDDGDQSPAFWTPLAHTIKLESYERQSDEQDVKKYVHQAHAALLWAYTGEEVVSFVAGTSTADGIQDLAVHNYEVSMTEGLETQWSRCLKEKQRTAIDMLVSGGSILLQTTSGNADSEKSRNDIESMTLERTPLRMVYSANSSICCIDMVAWFDRRCLTWQTRGLTELQIEEVTLPDKEFIHTWNGKPQELVDRCIHDCVAERATEDGTKIAIDAWDGRMTRAELEEAASSLAMILVQAAVQPRGVVAILLEKSMWGIVAMLAVNKAGAGFILLDPSLPAERLKIMANQLSTTHVITTKNHMTVACTLASIVVTHSGGGDFRVTDTESTCQKQSTSNKLPLVSPTDSAFYIFTSGSSGIPKAIIISHNAWVTTCGEGYQYGIDESSRVLQYASCSFVVAILDITVTLIAGGTVLIPGKEERMNDLSGAIRRLWPNYICMTPSVAKILEPHEVPSIQTLVLVGEPIPSALGRKWLAVDTVTLRNGYGQSEACSMNSTAVLNNDTSLRSIGRSSWLNYWIVDPADHNRLMPVGGVGELLLEGYSIAQGYLEQPEKTAAAFIQAPAWATSMSAGLDGRKWYKTGDLVQYQENGDIHLYGRKDSQLKVNGQRVEAADIESQITNAFRGEIEQVVVDQVGSEPSRNLAAFIKLRACEGPCTVEDIRAQVHARLDPLVPAWMVPNHIVLVSAMPRTATGKLDRRTLKQRCENDLQNSQRLEKSENKSGIESQVPEGTDDDPAITDLISLCSQVLRIEENDISSQSNWTKLGGDSLNAMKLVKNARDSGVHFTTVDLMMGKTLAELCASGSDASAIRRVDGEPAQPAQKDLPLTDFQSHYMAPGGGSERGHLYKYRIVLRGNFDITELQRAVYLWFEKLEALRLSFRRDTSGQAVQSVIEPDQATWRSRIILEGKNQTSGDPAAQNDFFADPILVVLHGSDQTAHSGTCMSLYINHCIFDGTSVNHMFRDLATCYVHASVSSRPSFLQYLNRRLLQRRESSLVYWEHMLKGSRPTLLRSDIEGSQKSASDLATRTVFRVSYLASRERMDASVSTLVYAAWSLVLSVLSGRSDVVFLYLVHGRDEDITGSDAIVGCCVSEVPCRVQFKDSMSLGNVVHLVQAQILSSMPHAHLGSQTIATQCTDWPDEHRSYDHSSLIVHQNVPIEQNLAVGDYGYMDIHQAEAEHRMTYDFDLLTTSSSANELSFTIKCLEGLYSDEELSAVAEAFLLAIRMILGAELRVPDALERIQEIPSLPLVAP</sequence>
<dbReference type="Gene3D" id="1.10.1200.10">
    <property type="entry name" value="ACP-like"/>
    <property type="match status" value="1"/>
</dbReference>
<dbReference type="Proteomes" id="UP001302367">
    <property type="component" value="Chromosome 5"/>
</dbReference>
<dbReference type="Pfam" id="PF00501">
    <property type="entry name" value="AMP-binding"/>
    <property type="match status" value="1"/>
</dbReference>
<dbReference type="CDD" id="cd05918">
    <property type="entry name" value="A_NRPS_SidN3_like"/>
    <property type="match status" value="1"/>
</dbReference>
<dbReference type="SUPFAM" id="SSF47336">
    <property type="entry name" value="ACP-like"/>
    <property type="match status" value="1"/>
</dbReference>
<dbReference type="SUPFAM" id="SSF56801">
    <property type="entry name" value="Acetyl-CoA synthetase-like"/>
    <property type="match status" value="1"/>
</dbReference>
<dbReference type="PROSITE" id="PS00012">
    <property type="entry name" value="PHOSPHOPANTETHEINE"/>
    <property type="match status" value="1"/>
</dbReference>
<keyword evidence="2" id="KW-0597">Phosphoprotein</keyword>
<evidence type="ECO:0000313" key="9">
    <source>
        <dbReference type="Proteomes" id="UP001302367"/>
    </source>
</evidence>
<keyword evidence="9" id="KW-1185">Reference proteome</keyword>